<dbReference type="Pfam" id="PF00534">
    <property type="entry name" value="Glycos_transf_1"/>
    <property type="match status" value="1"/>
</dbReference>
<dbReference type="InterPro" id="IPR050194">
    <property type="entry name" value="Glycosyltransferase_grp1"/>
</dbReference>
<dbReference type="Proteomes" id="UP000603434">
    <property type="component" value="Unassembled WGS sequence"/>
</dbReference>
<evidence type="ECO:0000313" key="4">
    <source>
        <dbReference type="Proteomes" id="UP000603434"/>
    </source>
</evidence>
<organism evidence="3 4">
    <name type="scientific">Candidatus Desulfatibia profunda</name>
    <dbReference type="NCBI Taxonomy" id="2841695"/>
    <lineage>
        <taxon>Bacteria</taxon>
        <taxon>Pseudomonadati</taxon>
        <taxon>Thermodesulfobacteriota</taxon>
        <taxon>Desulfobacteria</taxon>
        <taxon>Desulfobacterales</taxon>
        <taxon>Desulfobacterales incertae sedis</taxon>
        <taxon>Candidatus Desulfatibia</taxon>
    </lineage>
</organism>
<name>A0A8J6NPS3_9BACT</name>
<evidence type="ECO:0000313" key="3">
    <source>
        <dbReference type="EMBL" id="MBC8363135.1"/>
    </source>
</evidence>
<dbReference type="InterPro" id="IPR001296">
    <property type="entry name" value="Glyco_trans_1"/>
</dbReference>
<protein>
    <submittedName>
        <fullName evidence="3">Glycosyltransferase family 4 protein</fullName>
    </submittedName>
</protein>
<comment type="caution">
    <text evidence="3">The sequence shown here is derived from an EMBL/GenBank/DDBJ whole genome shotgun (WGS) entry which is preliminary data.</text>
</comment>
<dbReference type="GO" id="GO:0016757">
    <property type="term" value="F:glycosyltransferase activity"/>
    <property type="evidence" value="ECO:0007669"/>
    <property type="project" value="InterPro"/>
</dbReference>
<evidence type="ECO:0000259" key="2">
    <source>
        <dbReference type="Pfam" id="PF13439"/>
    </source>
</evidence>
<feature type="domain" description="Glycosyl transferase family 1" evidence="1">
    <location>
        <begin position="194"/>
        <end position="302"/>
    </location>
</feature>
<dbReference type="Pfam" id="PF13439">
    <property type="entry name" value="Glyco_transf_4"/>
    <property type="match status" value="1"/>
</dbReference>
<evidence type="ECO:0000259" key="1">
    <source>
        <dbReference type="Pfam" id="PF00534"/>
    </source>
</evidence>
<feature type="domain" description="Glycosyltransferase subfamily 4-like N-terminal" evidence="2">
    <location>
        <begin position="16"/>
        <end position="181"/>
    </location>
</feature>
<reference evidence="3 4" key="1">
    <citation type="submission" date="2020-08" db="EMBL/GenBank/DDBJ databases">
        <title>Bridging the membrane lipid divide: bacteria of the FCB group superphylum have the potential to synthesize archaeal ether lipids.</title>
        <authorList>
            <person name="Villanueva L."/>
            <person name="Von Meijenfeldt F.A.B."/>
            <person name="Westbye A.B."/>
            <person name="Yadav S."/>
            <person name="Hopmans E.C."/>
            <person name="Dutilh B.E."/>
            <person name="Sinninghe Damste J.S."/>
        </authorList>
    </citation>
    <scope>NUCLEOTIDE SEQUENCE [LARGE SCALE GENOMIC DNA]</scope>
    <source>
        <strain evidence="3">NIOZ-UU30</strain>
    </source>
</reference>
<accession>A0A8J6NPS3</accession>
<dbReference type="AlphaFoldDB" id="A0A8J6NPS3"/>
<dbReference type="CDD" id="cd03801">
    <property type="entry name" value="GT4_PimA-like"/>
    <property type="match status" value="1"/>
</dbReference>
<dbReference type="InterPro" id="IPR028098">
    <property type="entry name" value="Glyco_trans_4-like_N"/>
</dbReference>
<dbReference type="PANTHER" id="PTHR45947:SF3">
    <property type="entry name" value="SULFOQUINOVOSYL TRANSFERASE SQD2"/>
    <property type="match status" value="1"/>
</dbReference>
<dbReference type="SUPFAM" id="SSF53756">
    <property type="entry name" value="UDP-Glycosyltransferase/glycogen phosphorylase"/>
    <property type="match status" value="1"/>
</dbReference>
<dbReference type="PANTHER" id="PTHR45947">
    <property type="entry name" value="SULFOQUINOVOSYL TRANSFERASE SQD2"/>
    <property type="match status" value="1"/>
</dbReference>
<dbReference type="Gene3D" id="3.40.50.2000">
    <property type="entry name" value="Glycogen Phosphorylase B"/>
    <property type="match status" value="2"/>
</dbReference>
<gene>
    <name evidence="3" type="ORF">H8E23_17255</name>
</gene>
<dbReference type="EMBL" id="JACNJH010000259">
    <property type="protein sequence ID" value="MBC8363135.1"/>
    <property type="molecule type" value="Genomic_DNA"/>
</dbReference>
<proteinExistence type="predicted"/>
<sequence>MKLLLVTREYPPYVKGGMSRVVVQMVRKSKQHGISLTIIANHPRLKRTFNTVNGITLYRVPWLGSTFLTQLPSFGYYASRLVNALQDDHDVIYSNFSPLYGKIKRPFIVGFHATRYGEAQACEEMKRPIHALLNRLYIPFDRILIKKADGIVALTEKMAGEIRTIGDYGKEIEIIPGGVDTGIFRPLKYRDFSSPEKRVLFVGRLDSRKGVDILIHAIKLLRGNVKARLVVAGDGKEKEQLRKLADSLSIPVDFLGAVPHESLPEIYNSADLFVLSSLYEGHPLVALEAMACGTPTIVSDASPDIGIPRFERGSVVGLHQVLFKTLSSEEALSRLSETSLAISKNYSWDNVIDQTFTFIRKFS</sequence>